<dbReference type="Proteomes" id="UP000304914">
    <property type="component" value="Chromosome"/>
</dbReference>
<gene>
    <name evidence="1" type="ORF">NCTC5385_01969</name>
</gene>
<proteinExistence type="predicted"/>
<evidence type="ECO:0000313" key="2">
    <source>
        <dbReference type="Proteomes" id="UP000304914"/>
    </source>
</evidence>
<reference evidence="1 2" key="1">
    <citation type="submission" date="2019-05" db="EMBL/GenBank/DDBJ databases">
        <authorList>
            <consortium name="Pathogen Informatics"/>
        </authorList>
    </citation>
    <scope>NUCLEOTIDE SEQUENCE [LARGE SCALE GENOMIC DNA]</scope>
    <source>
        <strain evidence="1 2">NCTC5385</strain>
    </source>
</reference>
<dbReference type="AlphaFoldDB" id="A0A4U9ZEQ8"/>
<evidence type="ECO:0000313" key="1">
    <source>
        <dbReference type="EMBL" id="VTS38249.1"/>
    </source>
</evidence>
<protein>
    <submittedName>
        <fullName evidence="1">Peptidase</fullName>
    </submittedName>
</protein>
<accession>A0A4U9ZEQ8</accession>
<name>A0A4U9ZEQ8_9STRE</name>
<dbReference type="EMBL" id="LR594035">
    <property type="protein sequence ID" value="VTS38249.1"/>
    <property type="molecule type" value="Genomic_DNA"/>
</dbReference>
<sequence>MLVKNAIIGITGNVSKGKSKDAWENDISLTDSSTVFSDIILEIEGAYHFTNWF</sequence>
<organism evidence="1 2">
    <name type="scientific">Streptococcus pseudoporcinus</name>
    <dbReference type="NCBI Taxonomy" id="361101"/>
    <lineage>
        <taxon>Bacteria</taxon>
        <taxon>Bacillati</taxon>
        <taxon>Bacillota</taxon>
        <taxon>Bacilli</taxon>
        <taxon>Lactobacillales</taxon>
        <taxon>Streptococcaceae</taxon>
        <taxon>Streptococcus</taxon>
    </lineage>
</organism>